<dbReference type="NCBIfam" id="TIGR04183">
    <property type="entry name" value="Por_Secre_tail"/>
    <property type="match status" value="1"/>
</dbReference>
<accession>A0ABT9BAZ7</accession>
<feature type="domain" description="Fibronectin type-III" evidence="2">
    <location>
        <begin position="240"/>
        <end position="327"/>
    </location>
</feature>
<dbReference type="CDD" id="cd00063">
    <property type="entry name" value="FN3"/>
    <property type="match status" value="4"/>
</dbReference>
<reference evidence="3" key="1">
    <citation type="submission" date="2023-07" db="EMBL/GenBank/DDBJ databases">
        <authorList>
            <person name="Kim M.K."/>
        </authorList>
    </citation>
    <scope>NUCLEOTIDE SEQUENCE</scope>
    <source>
        <strain evidence="3">ASUV-10-1</strain>
    </source>
</reference>
<dbReference type="PANTHER" id="PTHR46708">
    <property type="entry name" value="TENASCIN"/>
    <property type="match status" value="1"/>
</dbReference>
<comment type="caution">
    <text evidence="3">The sequence shown here is derived from an EMBL/GenBank/DDBJ whole genome shotgun (WGS) entry which is preliminary data.</text>
</comment>
<dbReference type="InterPro" id="IPR003961">
    <property type="entry name" value="FN3_dom"/>
</dbReference>
<dbReference type="PANTHER" id="PTHR46708:SF2">
    <property type="entry name" value="FIBRONECTIN TYPE-III DOMAIN-CONTAINING PROTEIN"/>
    <property type="match status" value="1"/>
</dbReference>
<dbReference type="RefSeq" id="WP_305006124.1">
    <property type="nucleotide sequence ID" value="NZ_JAUQSY010000005.1"/>
</dbReference>
<evidence type="ECO:0000259" key="2">
    <source>
        <dbReference type="PROSITE" id="PS50853"/>
    </source>
</evidence>
<dbReference type="Gene3D" id="2.60.40.10">
    <property type="entry name" value="Immunoglobulins"/>
    <property type="match status" value="5"/>
</dbReference>
<protein>
    <submittedName>
        <fullName evidence="3">Fibronectin type III domain-containing protein</fullName>
    </submittedName>
</protein>
<dbReference type="SUPFAM" id="SSF49265">
    <property type="entry name" value="Fibronectin type III"/>
    <property type="match status" value="5"/>
</dbReference>
<dbReference type="SMART" id="SM00060">
    <property type="entry name" value="FN3"/>
    <property type="match status" value="8"/>
</dbReference>
<dbReference type="Pfam" id="PF18962">
    <property type="entry name" value="Por_Secre_tail"/>
    <property type="match status" value="1"/>
</dbReference>
<dbReference type="PROSITE" id="PS50853">
    <property type="entry name" value="FN3"/>
    <property type="match status" value="5"/>
</dbReference>
<dbReference type="InterPro" id="IPR026444">
    <property type="entry name" value="Secre_tail"/>
</dbReference>
<organism evidence="3 4">
    <name type="scientific">Hymenobacter aranciens</name>
    <dbReference type="NCBI Taxonomy" id="3063996"/>
    <lineage>
        <taxon>Bacteria</taxon>
        <taxon>Pseudomonadati</taxon>
        <taxon>Bacteroidota</taxon>
        <taxon>Cytophagia</taxon>
        <taxon>Cytophagales</taxon>
        <taxon>Hymenobacteraceae</taxon>
        <taxon>Hymenobacter</taxon>
    </lineage>
</organism>
<dbReference type="Pfam" id="PF23759">
    <property type="entry name" value="GBD_T9SS_assoc"/>
    <property type="match status" value="1"/>
</dbReference>
<keyword evidence="1" id="KW-0677">Repeat</keyword>
<dbReference type="EMBL" id="JAUQSY010000005">
    <property type="protein sequence ID" value="MDO7874808.1"/>
    <property type="molecule type" value="Genomic_DNA"/>
</dbReference>
<sequence>MAQCAPPSNLAVSAITGSSAQLSFTTSSTAQTYTITYTSTGSSGTVTTVTPAPTASPVPLTNLQPLTNYTVTVISNCAGGSSSGVTTSFVTSIANDDPCSATPLSLSGATCQSTAASNSFATTTAANGYDQQGCGGTATPRDVWFTFTTAASGPASTGATISVTGNPAGQIRLFSAASCNGPFTDIACSSNTQPGTRPAPPLTVAGLSPSTTYYVRVASNDAVTTGAFTICVADPPSCGDPNNLTVTPINGTSATVTFRPGFGNTSYVATYTTAAGPGLTVSPAPTGSPFTLNNLQPLTAYTLTLQARCAGGAQGTVLTQTFTTPHPYDEPATARALPLGGSTCTPVAASTQGSTSTVANGYASFGCMPAIGSSDVWFTFTTASTGAASTGATITVGNATPPPAGAAPASEVRVFQAPTGPTGPLTPLACAAGANNAPAPPLVVGQLQPGTTYYVRVRSSSIANTGAFTICVTDPPACPAPQNLTASPVGSTSQLINWGNAGGGGGTFTVEYGPTGFTPGTGQQVGGLTGTSTTLTGLTPGATYQVYVRQICGPTSSSTLVGPVSFTVPLQSNDEPCGAVALGPVGATCTPINASNVGATVTNPNGYQNPGNCGVGGFNPNDVWFTFTTTATGAGSTAATVQVTGNAAGRLRAFSASSCNGPFAAIGCSSGANNNMVAPPMELSQLTPGTTYYVQVSGFGPVDPTGPFTICVSTPPVCATPTTVRVDNISSSAAQLTFTAPAGNTGYTVTYAPIGGGTPVTVTPTPAGSPVALGPLSPSTVYTVTVQAQCAAGQGAPVTVPFTTPGVAPVNDECGGAILLTCGQFVSGNLVSATRTNDPNVRCGNGIMQGAGIFYRIVGTGDSIVVSTCNPGTNYPFEMMVFTGSCSNLQCLTGHRPNIACFPNQAFGNTVGFRTNVGADYYLFISQNNVGPNQRFQLSVQCLASQCPAPSGAAASQLTPTSASISFVAPAGTPPTSYTITAIPGNGSAPVVLQSPASPVALSGLLPGISYTVLVQTRCGSGFSPATATVAFLTPLSSRTAALAAQVELYPNPAHHTATLRLPAALRAAATAALYNGLGQCVRAVPLPATDTPTVLELQHLPAGMYLLRLNTSQGPVLKHLLVE</sequence>
<name>A0ABT9BAZ7_9BACT</name>
<dbReference type="InterPro" id="IPR036116">
    <property type="entry name" value="FN3_sf"/>
</dbReference>
<feature type="domain" description="Fibronectin type-III" evidence="2">
    <location>
        <begin position="480"/>
        <end position="571"/>
    </location>
</feature>
<dbReference type="InterPro" id="IPR050991">
    <property type="entry name" value="ECM_Regulatory_Proteins"/>
</dbReference>
<dbReference type="Proteomes" id="UP001176429">
    <property type="component" value="Unassembled WGS sequence"/>
</dbReference>
<dbReference type="InterPro" id="IPR013783">
    <property type="entry name" value="Ig-like_fold"/>
</dbReference>
<gene>
    <name evidence="3" type="ORF">Q5H93_08710</name>
</gene>
<feature type="domain" description="Fibronectin type-III" evidence="2">
    <location>
        <begin position="720"/>
        <end position="810"/>
    </location>
</feature>
<feature type="domain" description="Fibronectin type-III" evidence="2">
    <location>
        <begin position="949"/>
        <end position="1037"/>
    </location>
</feature>
<feature type="domain" description="Fibronectin type-III" evidence="2">
    <location>
        <begin position="6"/>
        <end position="96"/>
    </location>
</feature>
<proteinExistence type="predicted"/>
<evidence type="ECO:0000256" key="1">
    <source>
        <dbReference type="ARBA" id="ARBA00022737"/>
    </source>
</evidence>
<dbReference type="InterPro" id="IPR056600">
    <property type="entry name" value="GBD_T9SS_assoc"/>
</dbReference>
<evidence type="ECO:0000313" key="3">
    <source>
        <dbReference type="EMBL" id="MDO7874808.1"/>
    </source>
</evidence>
<evidence type="ECO:0000313" key="4">
    <source>
        <dbReference type="Proteomes" id="UP001176429"/>
    </source>
</evidence>
<keyword evidence="4" id="KW-1185">Reference proteome</keyword>
<dbReference type="Pfam" id="PF00041">
    <property type="entry name" value="fn3"/>
    <property type="match status" value="5"/>
</dbReference>